<dbReference type="EMBL" id="CM044702">
    <property type="protein sequence ID" value="KAI5676974.1"/>
    <property type="molecule type" value="Genomic_DNA"/>
</dbReference>
<protein>
    <submittedName>
        <fullName evidence="1">Uncharacterized protein</fullName>
    </submittedName>
</protein>
<keyword evidence="2" id="KW-1185">Reference proteome</keyword>
<dbReference type="Proteomes" id="UP001060085">
    <property type="component" value="Linkage Group LG02"/>
</dbReference>
<name>A0ACC0BWI7_CATRO</name>
<accession>A0ACC0BWI7</accession>
<organism evidence="1 2">
    <name type="scientific">Catharanthus roseus</name>
    <name type="common">Madagascar periwinkle</name>
    <name type="synonym">Vinca rosea</name>
    <dbReference type="NCBI Taxonomy" id="4058"/>
    <lineage>
        <taxon>Eukaryota</taxon>
        <taxon>Viridiplantae</taxon>
        <taxon>Streptophyta</taxon>
        <taxon>Embryophyta</taxon>
        <taxon>Tracheophyta</taxon>
        <taxon>Spermatophyta</taxon>
        <taxon>Magnoliopsida</taxon>
        <taxon>eudicotyledons</taxon>
        <taxon>Gunneridae</taxon>
        <taxon>Pentapetalae</taxon>
        <taxon>asterids</taxon>
        <taxon>lamiids</taxon>
        <taxon>Gentianales</taxon>
        <taxon>Apocynaceae</taxon>
        <taxon>Rauvolfioideae</taxon>
        <taxon>Vinceae</taxon>
        <taxon>Catharanthinae</taxon>
        <taxon>Catharanthus</taxon>
    </lineage>
</organism>
<reference evidence="2" key="1">
    <citation type="journal article" date="2023" name="Nat. Plants">
        <title>Single-cell RNA sequencing provides a high-resolution roadmap for understanding the multicellular compartmentation of specialized metabolism.</title>
        <authorList>
            <person name="Sun S."/>
            <person name="Shen X."/>
            <person name="Li Y."/>
            <person name="Li Y."/>
            <person name="Wang S."/>
            <person name="Li R."/>
            <person name="Zhang H."/>
            <person name="Shen G."/>
            <person name="Guo B."/>
            <person name="Wei J."/>
            <person name="Xu J."/>
            <person name="St-Pierre B."/>
            <person name="Chen S."/>
            <person name="Sun C."/>
        </authorList>
    </citation>
    <scope>NUCLEOTIDE SEQUENCE [LARGE SCALE GENOMIC DNA]</scope>
</reference>
<evidence type="ECO:0000313" key="2">
    <source>
        <dbReference type="Proteomes" id="UP001060085"/>
    </source>
</evidence>
<comment type="caution">
    <text evidence="1">The sequence shown here is derived from an EMBL/GenBank/DDBJ whole genome shotgun (WGS) entry which is preliminary data.</text>
</comment>
<evidence type="ECO:0000313" key="1">
    <source>
        <dbReference type="EMBL" id="KAI5676974.1"/>
    </source>
</evidence>
<sequence length="207" mass="24047">MPTVDPTPTIVGRPLERLSLSSSLCEWGFEAVFHWSVEATKSSIEGNRLGNGDCYNGISCKEVSRYDVRNRRNYVNMDDRFHKRKVIPHEKKNTCTFVKEEKSREEKVKSFVSTKEREGKIKEIECLIENYESLKEEQEKEKQDEIEKSEETKEEMSLMIFEGDKRETCGTKPNHGTKVKEDGTGKLTFHRTKEALLKSQSTSKRSW</sequence>
<gene>
    <name evidence="1" type="ORF">M9H77_07924</name>
</gene>
<proteinExistence type="predicted"/>